<feature type="compositionally biased region" description="Basic and acidic residues" evidence="1">
    <location>
        <begin position="87"/>
        <end position="100"/>
    </location>
</feature>
<name>B4QR34_DROSI</name>
<dbReference type="Proteomes" id="UP000000304">
    <property type="component" value="Chromosome 3L"/>
</dbReference>
<evidence type="ECO:0000313" key="2">
    <source>
        <dbReference type="EMBL" id="EDX09271.1"/>
    </source>
</evidence>
<accession>B4QR34</accession>
<organism evidence="2 3">
    <name type="scientific">Drosophila simulans</name>
    <name type="common">Fruit fly</name>
    <dbReference type="NCBI Taxonomy" id="7240"/>
    <lineage>
        <taxon>Eukaryota</taxon>
        <taxon>Metazoa</taxon>
        <taxon>Ecdysozoa</taxon>
        <taxon>Arthropoda</taxon>
        <taxon>Hexapoda</taxon>
        <taxon>Insecta</taxon>
        <taxon>Pterygota</taxon>
        <taxon>Neoptera</taxon>
        <taxon>Endopterygota</taxon>
        <taxon>Diptera</taxon>
        <taxon>Brachycera</taxon>
        <taxon>Muscomorpha</taxon>
        <taxon>Ephydroidea</taxon>
        <taxon>Drosophilidae</taxon>
        <taxon>Drosophila</taxon>
        <taxon>Sophophora</taxon>
    </lineage>
</organism>
<reference evidence="2 3" key="1">
    <citation type="journal article" date="2007" name="Nature">
        <title>Evolution of genes and genomes on the Drosophila phylogeny.</title>
        <authorList>
            <consortium name="Drosophila 12 Genomes Consortium"/>
            <person name="Clark A.G."/>
            <person name="Eisen M.B."/>
            <person name="Smith D.R."/>
            <person name="Bergman C.M."/>
            <person name="Oliver B."/>
            <person name="Markow T.A."/>
            <person name="Kaufman T.C."/>
            <person name="Kellis M."/>
            <person name="Gelbart W."/>
            <person name="Iyer V.N."/>
            <person name="Pollard D.A."/>
            <person name="Sackton T.B."/>
            <person name="Larracuente A.M."/>
            <person name="Singh N.D."/>
            <person name="Abad J.P."/>
            <person name="Abt D.N."/>
            <person name="Adryan B."/>
            <person name="Aguade M."/>
            <person name="Akashi H."/>
            <person name="Anderson W.W."/>
            <person name="Aquadro C.F."/>
            <person name="Ardell D.H."/>
            <person name="Arguello R."/>
            <person name="Artieri C.G."/>
            <person name="Barbash D.A."/>
            <person name="Barker D."/>
            <person name="Barsanti P."/>
            <person name="Batterham P."/>
            <person name="Batzoglou S."/>
            <person name="Begun D."/>
            <person name="Bhutkar A."/>
            <person name="Blanco E."/>
            <person name="Bosak S.A."/>
            <person name="Bradley R.K."/>
            <person name="Brand A.D."/>
            <person name="Brent M.R."/>
            <person name="Brooks A.N."/>
            <person name="Brown R.H."/>
            <person name="Butlin R.K."/>
            <person name="Caggese C."/>
            <person name="Calvi B.R."/>
            <person name="Bernardo de Carvalho A."/>
            <person name="Caspi A."/>
            <person name="Castrezana S."/>
            <person name="Celniker S.E."/>
            <person name="Chang J.L."/>
            <person name="Chapple C."/>
            <person name="Chatterji S."/>
            <person name="Chinwalla A."/>
            <person name="Civetta A."/>
            <person name="Clifton S.W."/>
            <person name="Comeron J.M."/>
            <person name="Costello J.C."/>
            <person name="Coyne J.A."/>
            <person name="Daub J."/>
            <person name="David R.G."/>
            <person name="Delcher A.L."/>
            <person name="Delehaunty K."/>
            <person name="Do C.B."/>
            <person name="Ebling H."/>
            <person name="Edwards K."/>
            <person name="Eickbush T."/>
            <person name="Evans J.D."/>
            <person name="Filipski A."/>
            <person name="Findeiss S."/>
            <person name="Freyhult E."/>
            <person name="Fulton L."/>
            <person name="Fulton R."/>
            <person name="Garcia A.C."/>
            <person name="Gardiner A."/>
            <person name="Garfield D.A."/>
            <person name="Garvin B.E."/>
            <person name="Gibson G."/>
            <person name="Gilbert D."/>
            <person name="Gnerre S."/>
            <person name="Godfrey J."/>
            <person name="Good R."/>
            <person name="Gotea V."/>
            <person name="Gravely B."/>
            <person name="Greenberg A.J."/>
            <person name="Griffiths-Jones S."/>
            <person name="Gross S."/>
            <person name="Guigo R."/>
            <person name="Gustafson E.A."/>
            <person name="Haerty W."/>
            <person name="Hahn M.W."/>
            <person name="Halligan D.L."/>
            <person name="Halpern A.L."/>
            <person name="Halter G.M."/>
            <person name="Han M.V."/>
            <person name="Heger A."/>
            <person name="Hillier L."/>
            <person name="Hinrichs A.S."/>
            <person name="Holmes I."/>
            <person name="Hoskins R.A."/>
            <person name="Hubisz M.J."/>
            <person name="Hultmark D."/>
            <person name="Huntley M.A."/>
            <person name="Jaffe D.B."/>
            <person name="Jagadeeshan S."/>
            <person name="Jeck W.R."/>
            <person name="Johnson J."/>
            <person name="Jones C.D."/>
            <person name="Jordan W.C."/>
            <person name="Karpen G.H."/>
            <person name="Kataoka E."/>
            <person name="Keightley P.D."/>
            <person name="Kheradpour P."/>
            <person name="Kirkness E.F."/>
            <person name="Koerich L.B."/>
            <person name="Kristiansen K."/>
            <person name="Kudrna D."/>
            <person name="Kulathinal R.J."/>
            <person name="Kumar S."/>
            <person name="Kwok R."/>
            <person name="Lander E."/>
            <person name="Langley C.H."/>
            <person name="Lapoint R."/>
            <person name="Lazzaro B.P."/>
            <person name="Lee S.J."/>
            <person name="Levesque L."/>
            <person name="Li R."/>
            <person name="Lin C.F."/>
            <person name="Lin M.F."/>
            <person name="Lindblad-Toh K."/>
            <person name="Llopart A."/>
            <person name="Long M."/>
            <person name="Low L."/>
            <person name="Lozovsky E."/>
            <person name="Lu J."/>
            <person name="Luo M."/>
            <person name="Machado C.A."/>
            <person name="Makalowski W."/>
            <person name="Marzo M."/>
            <person name="Matsuda M."/>
            <person name="Matzkin L."/>
            <person name="McAllister B."/>
            <person name="McBride C.S."/>
            <person name="McKernan B."/>
            <person name="McKernan K."/>
            <person name="Mendez-Lago M."/>
            <person name="Minx P."/>
            <person name="Mollenhauer M.U."/>
            <person name="Montooth K."/>
            <person name="Mount S.M."/>
            <person name="Mu X."/>
            <person name="Myers E."/>
            <person name="Negre B."/>
            <person name="Newfeld S."/>
            <person name="Nielsen R."/>
            <person name="Noor M.A."/>
            <person name="O'Grady P."/>
            <person name="Pachter L."/>
            <person name="Papaceit M."/>
            <person name="Parisi M.J."/>
            <person name="Parisi M."/>
            <person name="Parts L."/>
            <person name="Pedersen J.S."/>
            <person name="Pesole G."/>
            <person name="Phillippy A.M."/>
            <person name="Ponting C.P."/>
            <person name="Pop M."/>
            <person name="Porcelli D."/>
            <person name="Powell J.R."/>
            <person name="Prohaska S."/>
            <person name="Pruitt K."/>
            <person name="Puig M."/>
            <person name="Quesneville H."/>
            <person name="Ram K.R."/>
            <person name="Rand D."/>
            <person name="Rasmussen M.D."/>
            <person name="Reed L.K."/>
            <person name="Reenan R."/>
            <person name="Reily A."/>
            <person name="Remington K.A."/>
            <person name="Rieger T.T."/>
            <person name="Ritchie M.G."/>
            <person name="Robin C."/>
            <person name="Rogers Y.H."/>
            <person name="Rohde C."/>
            <person name="Rozas J."/>
            <person name="Rubenfield M.J."/>
            <person name="Ruiz A."/>
            <person name="Russo S."/>
            <person name="Salzberg S.L."/>
            <person name="Sanchez-Gracia A."/>
            <person name="Saranga D.J."/>
            <person name="Sato H."/>
            <person name="Schaeffer S.W."/>
            <person name="Schatz M.C."/>
            <person name="Schlenke T."/>
            <person name="Schwartz R."/>
            <person name="Segarra C."/>
            <person name="Singh R.S."/>
            <person name="Sirot L."/>
            <person name="Sirota M."/>
            <person name="Sisneros N.B."/>
            <person name="Smith C.D."/>
            <person name="Smith T.F."/>
            <person name="Spieth J."/>
            <person name="Stage D.E."/>
            <person name="Stark A."/>
            <person name="Stephan W."/>
            <person name="Strausberg R.L."/>
            <person name="Strempel S."/>
            <person name="Sturgill D."/>
            <person name="Sutton G."/>
            <person name="Sutton G.G."/>
            <person name="Tao W."/>
            <person name="Teichmann S."/>
            <person name="Tobari Y.N."/>
            <person name="Tomimura Y."/>
            <person name="Tsolas J.M."/>
            <person name="Valente V.L."/>
            <person name="Venter E."/>
            <person name="Venter J.C."/>
            <person name="Vicario S."/>
            <person name="Vieira F.G."/>
            <person name="Vilella A.J."/>
            <person name="Villasante A."/>
            <person name="Walenz B."/>
            <person name="Wang J."/>
            <person name="Wasserman M."/>
            <person name="Watts T."/>
            <person name="Wilson D."/>
            <person name="Wilson R.K."/>
            <person name="Wing R.A."/>
            <person name="Wolfner M.F."/>
            <person name="Wong A."/>
            <person name="Wong G.K."/>
            <person name="Wu C.I."/>
            <person name="Wu G."/>
            <person name="Yamamoto D."/>
            <person name="Yang H.P."/>
            <person name="Yang S.P."/>
            <person name="Yorke J.A."/>
            <person name="Yoshida K."/>
            <person name="Zdobnov E."/>
            <person name="Zhang P."/>
            <person name="Zhang Y."/>
            <person name="Zimin A.V."/>
            <person name="Baldwin J."/>
            <person name="Abdouelleil A."/>
            <person name="Abdulkadir J."/>
            <person name="Abebe A."/>
            <person name="Abera B."/>
            <person name="Abreu J."/>
            <person name="Acer S.C."/>
            <person name="Aftuck L."/>
            <person name="Alexander A."/>
            <person name="An P."/>
            <person name="Anderson E."/>
            <person name="Anderson S."/>
            <person name="Arachi H."/>
            <person name="Azer M."/>
            <person name="Bachantsang P."/>
            <person name="Barry A."/>
            <person name="Bayul T."/>
            <person name="Berlin A."/>
            <person name="Bessette D."/>
            <person name="Bloom T."/>
            <person name="Blye J."/>
            <person name="Boguslavskiy L."/>
            <person name="Bonnet C."/>
            <person name="Boukhgalter B."/>
            <person name="Bourzgui I."/>
            <person name="Brown A."/>
            <person name="Cahill P."/>
            <person name="Channer S."/>
            <person name="Cheshatsang Y."/>
            <person name="Chuda L."/>
            <person name="Citroen M."/>
            <person name="Collymore A."/>
            <person name="Cooke P."/>
            <person name="Costello M."/>
            <person name="D'Aco K."/>
            <person name="Daza R."/>
            <person name="De Haan G."/>
            <person name="DeGray S."/>
            <person name="DeMaso C."/>
            <person name="Dhargay N."/>
            <person name="Dooley K."/>
            <person name="Dooley E."/>
            <person name="Doricent M."/>
            <person name="Dorje P."/>
            <person name="Dorjee K."/>
            <person name="Dupes A."/>
            <person name="Elong R."/>
            <person name="Falk J."/>
            <person name="Farina A."/>
            <person name="Faro S."/>
            <person name="Ferguson D."/>
            <person name="Fisher S."/>
            <person name="Foley C.D."/>
            <person name="Franke A."/>
            <person name="Friedrich D."/>
            <person name="Gadbois L."/>
            <person name="Gearin G."/>
            <person name="Gearin C.R."/>
            <person name="Giannoukos G."/>
            <person name="Goode T."/>
            <person name="Graham J."/>
            <person name="Grandbois E."/>
            <person name="Grewal S."/>
            <person name="Gyaltsen K."/>
            <person name="Hafez N."/>
            <person name="Hagos B."/>
            <person name="Hall J."/>
            <person name="Henson C."/>
            <person name="Hollinger A."/>
            <person name="Honan T."/>
            <person name="Huard M.D."/>
            <person name="Hughes L."/>
            <person name="Hurhula B."/>
            <person name="Husby M.E."/>
            <person name="Kamat A."/>
            <person name="Kanga B."/>
            <person name="Kashin S."/>
            <person name="Khazanovich D."/>
            <person name="Kisner P."/>
            <person name="Lance K."/>
            <person name="Lara M."/>
            <person name="Lee W."/>
            <person name="Lennon N."/>
            <person name="Letendre F."/>
            <person name="LeVine R."/>
            <person name="Lipovsky A."/>
            <person name="Liu X."/>
            <person name="Liu J."/>
            <person name="Liu S."/>
            <person name="Lokyitsang T."/>
            <person name="Lokyitsang Y."/>
            <person name="Lubonja R."/>
            <person name="Lui A."/>
            <person name="MacDonald P."/>
            <person name="Magnisalis V."/>
            <person name="Maru K."/>
            <person name="Matthews C."/>
            <person name="McCusker W."/>
            <person name="McDonough S."/>
            <person name="Mehta T."/>
            <person name="Meldrim J."/>
            <person name="Meneus L."/>
            <person name="Mihai O."/>
            <person name="Mihalev A."/>
            <person name="Mihova T."/>
            <person name="Mittelman R."/>
            <person name="Mlenga V."/>
            <person name="Montmayeur A."/>
            <person name="Mulrain L."/>
            <person name="Navidi A."/>
            <person name="Naylor J."/>
            <person name="Negash T."/>
            <person name="Nguyen T."/>
            <person name="Nguyen N."/>
            <person name="Nicol R."/>
            <person name="Norbu C."/>
            <person name="Norbu N."/>
            <person name="Novod N."/>
            <person name="O'Neill B."/>
            <person name="Osman S."/>
            <person name="Markiewicz E."/>
            <person name="Oyono O.L."/>
            <person name="Patti C."/>
            <person name="Phunkhang P."/>
            <person name="Pierre F."/>
            <person name="Priest M."/>
            <person name="Raghuraman S."/>
            <person name="Rege F."/>
            <person name="Reyes R."/>
            <person name="Rise C."/>
            <person name="Rogov P."/>
            <person name="Ross K."/>
            <person name="Ryan E."/>
            <person name="Settipalli S."/>
            <person name="Shea T."/>
            <person name="Sherpa N."/>
            <person name="Shi L."/>
            <person name="Shih D."/>
            <person name="Sparrow T."/>
            <person name="Spaulding J."/>
            <person name="Stalker J."/>
            <person name="Stange-Thomann N."/>
            <person name="Stavropoulos S."/>
            <person name="Stone C."/>
            <person name="Strader C."/>
            <person name="Tesfaye S."/>
            <person name="Thomson T."/>
            <person name="Thoulutsang Y."/>
            <person name="Thoulutsang D."/>
            <person name="Topham K."/>
            <person name="Topping I."/>
            <person name="Tsamla T."/>
            <person name="Vassiliev H."/>
            <person name="Vo A."/>
            <person name="Wangchuk T."/>
            <person name="Wangdi T."/>
            <person name="Weiand M."/>
            <person name="Wilkinson J."/>
            <person name="Wilson A."/>
            <person name="Yadav S."/>
            <person name="Young G."/>
            <person name="Yu Q."/>
            <person name="Zembek L."/>
            <person name="Zhong D."/>
            <person name="Zimmer A."/>
            <person name="Zwirko Z."/>
            <person name="Jaffe D.B."/>
            <person name="Alvarez P."/>
            <person name="Brockman W."/>
            <person name="Butler J."/>
            <person name="Chin C."/>
            <person name="Gnerre S."/>
            <person name="Grabherr M."/>
            <person name="Kleber M."/>
            <person name="Mauceli E."/>
            <person name="MacCallum I."/>
        </authorList>
    </citation>
    <scope>NUCLEOTIDE SEQUENCE [LARGE SCALE GENOMIC DNA]</scope>
    <source>
        <strain evidence="3">white501</strain>
    </source>
</reference>
<evidence type="ECO:0000256" key="1">
    <source>
        <dbReference type="SAM" id="MobiDB-lite"/>
    </source>
</evidence>
<dbReference type="AlphaFoldDB" id="B4QR34"/>
<evidence type="ECO:0000313" key="3">
    <source>
        <dbReference type="Proteomes" id="UP000000304"/>
    </source>
</evidence>
<protein>
    <submittedName>
        <fullName evidence="2">GD13224</fullName>
    </submittedName>
</protein>
<gene>
    <name evidence="2" type="primary">Dsim\GD13224</name>
    <name evidence="2" type="ORF">Dsim_GD13224</name>
</gene>
<dbReference type="HOGENOM" id="CLU_2006293_0_0_1"/>
<proteinExistence type="predicted"/>
<feature type="region of interest" description="Disordered" evidence="1">
    <location>
        <begin position="1"/>
        <end position="60"/>
    </location>
</feature>
<keyword evidence="3" id="KW-1185">Reference proteome</keyword>
<feature type="region of interest" description="Disordered" evidence="1">
    <location>
        <begin position="78"/>
        <end position="124"/>
    </location>
</feature>
<dbReference type="EMBL" id="CM000363">
    <property type="protein sequence ID" value="EDX09271.1"/>
    <property type="molecule type" value="Genomic_DNA"/>
</dbReference>
<sequence>MFTNKVEAQALGMDGHGNGGPAGQEPGNRGRTCNPGNQDRLQKPLPELETPRQKAGPGEAAAAPGILCIYYPNCLAKEQQDEQEQQQQERREQREHRLVIEPDDMLTMMENNNTRPGLGVFGAP</sequence>